<accession>A0A0D4C1E1</accession>
<keyword evidence="3" id="KW-1185">Reference proteome</keyword>
<reference evidence="2 3" key="1">
    <citation type="journal article" date="2015" name="Genome Announc.">
        <title>Complete Genome Sequencing of Protease-Producing Novel Arthrobacter sp. Strain IHBB 11108 Using PacBio Single-Molecule Real-Time Sequencing Technology.</title>
        <authorList>
            <person name="Kiran S."/>
            <person name="Swarnkar M.K."/>
            <person name="Pal M."/>
            <person name="Thakur R."/>
            <person name="Tewari R."/>
            <person name="Singh A.K."/>
            <person name="Gulati A."/>
        </authorList>
    </citation>
    <scope>NUCLEOTIDE SEQUENCE [LARGE SCALE GENOMIC DNA]</scope>
    <source>
        <strain evidence="2 3">IHBB 11108</strain>
    </source>
</reference>
<evidence type="ECO:0000313" key="2">
    <source>
        <dbReference type="EMBL" id="AJT42215.1"/>
    </source>
</evidence>
<proteinExistence type="predicted"/>
<organism evidence="2 3">
    <name type="scientific">Psychromicrobium lacuslunae</name>
    <dbReference type="NCBI Taxonomy" id="1618207"/>
    <lineage>
        <taxon>Bacteria</taxon>
        <taxon>Bacillati</taxon>
        <taxon>Actinomycetota</taxon>
        <taxon>Actinomycetes</taxon>
        <taxon>Micrococcales</taxon>
        <taxon>Micrococcaceae</taxon>
        <taxon>Psychromicrobium</taxon>
    </lineage>
</organism>
<dbReference type="PATRIC" id="fig|1618207.4.peg.2668"/>
<dbReference type="KEGG" id="ari:UM93_13165"/>
<dbReference type="HOGENOM" id="CLU_1755077_0_0_11"/>
<name>A0A0D4C1E1_9MICC</name>
<dbReference type="EMBL" id="CP011005">
    <property type="protein sequence ID" value="AJT42215.1"/>
    <property type="molecule type" value="Genomic_DNA"/>
</dbReference>
<dbReference type="RefSeq" id="WP_045076008.1">
    <property type="nucleotide sequence ID" value="NZ_CP011005.1"/>
</dbReference>
<evidence type="ECO:0000313" key="3">
    <source>
        <dbReference type="Proteomes" id="UP000061839"/>
    </source>
</evidence>
<dbReference type="STRING" id="1618207.UM93_13165"/>
<evidence type="ECO:0000256" key="1">
    <source>
        <dbReference type="SAM" id="MobiDB-lite"/>
    </source>
</evidence>
<dbReference type="AlphaFoldDB" id="A0A0D4C1E1"/>
<protein>
    <submittedName>
        <fullName evidence="2">Uncharacterized protein</fullName>
    </submittedName>
</protein>
<sequence>MQLEGSNRPAPSRRGCLLLFLILTLSLGLLAMHSVSMGPSPIAISSGVALHQPDSGVIKSGSAGMAHHAASSPAETSQAVCCPDPDAGDHSMAASCAPLPTPGWQLTEPQPCELGLTLGIERLDEISLPAQGRPAHPPSLLQLSISRR</sequence>
<feature type="region of interest" description="Disordered" evidence="1">
    <location>
        <begin position="129"/>
        <end position="148"/>
    </location>
</feature>
<dbReference type="Proteomes" id="UP000061839">
    <property type="component" value="Chromosome"/>
</dbReference>
<gene>
    <name evidence="2" type="ORF">UM93_13165</name>
</gene>